<dbReference type="AlphaFoldDB" id="A0A9X3Z899"/>
<name>A0A9X3Z899_9PROT</name>
<comment type="cofactor">
    <cofactor evidence="1">
        <name>FAD</name>
        <dbReference type="ChEBI" id="CHEBI:57692"/>
    </cofactor>
</comment>
<reference evidence="5" key="1">
    <citation type="submission" date="2022-08" db="EMBL/GenBank/DDBJ databases">
        <authorList>
            <person name="Vandamme P."/>
            <person name="Hettiarachchi A."/>
            <person name="Peeters C."/>
            <person name="Cnockaert M."/>
            <person name="Carlier A."/>
        </authorList>
    </citation>
    <scope>NUCLEOTIDE SEQUENCE</scope>
    <source>
        <strain evidence="5">LMG 31809</strain>
    </source>
</reference>
<dbReference type="Proteomes" id="UP001141619">
    <property type="component" value="Unassembled WGS sequence"/>
</dbReference>
<evidence type="ECO:0000256" key="3">
    <source>
        <dbReference type="ARBA" id="ARBA00022827"/>
    </source>
</evidence>
<gene>
    <name evidence="5" type="ORF">NYP16_12685</name>
</gene>
<dbReference type="Gene3D" id="3.30.70.2450">
    <property type="match status" value="1"/>
</dbReference>
<dbReference type="Gene3D" id="3.50.50.60">
    <property type="entry name" value="FAD/NAD(P)-binding domain"/>
    <property type="match status" value="1"/>
</dbReference>
<evidence type="ECO:0000256" key="1">
    <source>
        <dbReference type="ARBA" id="ARBA00001974"/>
    </source>
</evidence>
<sequence>MKTYPFVAPPELVTGEVKHIPVIIAGAGPVGLSMAIDLRLRGVDCLLLDDDDRVSHGSRAICYAKRTLEIWDRLGCGDRMVEKGVRWDTGRIFFGDGKEPVYSFDLRDEDGHKYPSFINLQQYYAEEFLLDRLAELGQTPRWKSKVTAVTQTAERAEITVDTPDGSYRLTSDYVIAADGARSPVRHMLGLEFEGRIFEDHFLIADIKMKGDFPAERWFWFDPPFNRGQSALLHRQPDDVWRLDFQLGWDIDREAELDPLRIDTRIRAMMGADVDYKLEWSSIYTFQCRRLDRFVHGRVIFAGDSAHLVSPFGARGANSGVQDVDNLGWKLALILNGRAPVQLLESYNSERVYAARENLLNSTRATDFITPKSDISRLFRNAVLELAASCPFAQRMVNSGRLSVPAHLRESALNSPDKEDFSGVLQPGSVAADGHVIAAGQDQWFLSLIGQETRDFVLLHFADPDAPAPDISPLLEGNNPIAVYMVGPDLTGARRLADPEGHLARRYDARPGTTYLLRPDHHVSARWRSFDATLVRAAQDRALNPGTAQNSEEAA</sequence>
<dbReference type="Pfam" id="PF01494">
    <property type="entry name" value="FAD_binding_3"/>
    <property type="match status" value="1"/>
</dbReference>
<dbReference type="PANTHER" id="PTHR43004">
    <property type="entry name" value="TRK SYSTEM POTASSIUM UPTAKE PROTEIN"/>
    <property type="match status" value="1"/>
</dbReference>
<evidence type="ECO:0000313" key="5">
    <source>
        <dbReference type="EMBL" id="MDA5194809.1"/>
    </source>
</evidence>
<dbReference type="GO" id="GO:0071949">
    <property type="term" value="F:FAD binding"/>
    <property type="evidence" value="ECO:0007669"/>
    <property type="project" value="InterPro"/>
</dbReference>
<dbReference type="Gene3D" id="3.40.30.120">
    <property type="match status" value="1"/>
</dbReference>
<dbReference type="SUPFAM" id="SSF51905">
    <property type="entry name" value="FAD/NAD(P)-binding domain"/>
    <property type="match status" value="1"/>
</dbReference>
<dbReference type="PRINTS" id="PR00420">
    <property type="entry name" value="RNGMNOXGNASE"/>
</dbReference>
<organism evidence="5 6">
    <name type="scientific">Govanella unica</name>
    <dbReference type="NCBI Taxonomy" id="2975056"/>
    <lineage>
        <taxon>Bacteria</taxon>
        <taxon>Pseudomonadati</taxon>
        <taxon>Pseudomonadota</taxon>
        <taxon>Alphaproteobacteria</taxon>
        <taxon>Emcibacterales</taxon>
        <taxon>Govanellaceae</taxon>
        <taxon>Govanella</taxon>
    </lineage>
</organism>
<evidence type="ECO:0000256" key="2">
    <source>
        <dbReference type="ARBA" id="ARBA00022630"/>
    </source>
</evidence>
<keyword evidence="3" id="KW-0274">FAD</keyword>
<dbReference type="NCBIfam" id="NF006002">
    <property type="entry name" value="PRK08132.1"/>
    <property type="match status" value="1"/>
</dbReference>
<reference evidence="5" key="2">
    <citation type="journal article" date="2023" name="Syst. Appl. Microbiol.">
        <title>Govania unica gen. nov., sp. nov., a rare biosphere bacterium that represents a novel family in the class Alphaproteobacteria.</title>
        <authorList>
            <person name="Vandamme P."/>
            <person name="Peeters C."/>
            <person name="Hettiarachchi A."/>
            <person name="Cnockaert M."/>
            <person name="Carlier A."/>
        </authorList>
    </citation>
    <scope>NUCLEOTIDE SEQUENCE</scope>
    <source>
        <strain evidence="5">LMG 31809</strain>
    </source>
</reference>
<dbReference type="GO" id="GO:0016709">
    <property type="term" value="F:oxidoreductase activity, acting on paired donors, with incorporation or reduction of molecular oxygen, NAD(P)H as one donor, and incorporation of one atom of oxygen"/>
    <property type="evidence" value="ECO:0007669"/>
    <property type="project" value="UniProtKB-ARBA"/>
</dbReference>
<dbReference type="InterPro" id="IPR036188">
    <property type="entry name" value="FAD/NAD-bd_sf"/>
</dbReference>
<dbReference type="InterPro" id="IPR002938">
    <property type="entry name" value="FAD-bd"/>
</dbReference>
<keyword evidence="6" id="KW-1185">Reference proteome</keyword>
<dbReference type="PANTHER" id="PTHR43004:SF19">
    <property type="entry name" value="BINDING MONOOXYGENASE, PUTATIVE (JCVI)-RELATED"/>
    <property type="match status" value="1"/>
</dbReference>
<evidence type="ECO:0000259" key="4">
    <source>
        <dbReference type="Pfam" id="PF01494"/>
    </source>
</evidence>
<dbReference type="RefSeq" id="WP_274944516.1">
    <property type="nucleotide sequence ID" value="NZ_JANWOI010000004.1"/>
</dbReference>
<evidence type="ECO:0000313" key="6">
    <source>
        <dbReference type="Proteomes" id="UP001141619"/>
    </source>
</evidence>
<accession>A0A9X3Z899</accession>
<dbReference type="InterPro" id="IPR050641">
    <property type="entry name" value="RIFMO-like"/>
</dbReference>
<comment type="caution">
    <text evidence="5">The sequence shown here is derived from an EMBL/GenBank/DDBJ whole genome shotgun (WGS) entry which is preliminary data.</text>
</comment>
<protein>
    <submittedName>
        <fullName evidence="5">FAD-dependent oxidoreductase</fullName>
    </submittedName>
</protein>
<keyword evidence="2" id="KW-0285">Flavoprotein</keyword>
<proteinExistence type="predicted"/>
<feature type="domain" description="FAD-binding" evidence="4">
    <location>
        <begin position="20"/>
        <end position="357"/>
    </location>
</feature>
<dbReference type="EMBL" id="JANWOI010000004">
    <property type="protein sequence ID" value="MDA5194809.1"/>
    <property type="molecule type" value="Genomic_DNA"/>
</dbReference>